<dbReference type="PANTHER" id="PTHR30404:SF0">
    <property type="entry name" value="N-ACETYLMURAMOYL-L-ALANINE AMIDASE AMIC"/>
    <property type="match status" value="1"/>
</dbReference>
<dbReference type="InterPro" id="IPR036779">
    <property type="entry name" value="LysM_dom_sf"/>
</dbReference>
<keyword evidence="3" id="KW-0378">Hydrolase</keyword>
<dbReference type="Pfam" id="PF11741">
    <property type="entry name" value="AMIN"/>
    <property type="match status" value="1"/>
</dbReference>
<dbReference type="PROSITE" id="PS51782">
    <property type="entry name" value="LYSM"/>
    <property type="match status" value="3"/>
</dbReference>
<feature type="domain" description="LysM" evidence="5">
    <location>
        <begin position="26"/>
        <end position="69"/>
    </location>
</feature>
<feature type="domain" description="LysM" evidence="5">
    <location>
        <begin position="152"/>
        <end position="195"/>
    </location>
</feature>
<evidence type="ECO:0000256" key="2">
    <source>
        <dbReference type="ARBA" id="ARBA00011901"/>
    </source>
</evidence>
<dbReference type="GO" id="GO:0009253">
    <property type="term" value="P:peptidoglycan catabolic process"/>
    <property type="evidence" value="ECO:0007669"/>
    <property type="project" value="InterPro"/>
</dbReference>
<dbReference type="InterPro" id="IPR018392">
    <property type="entry name" value="LysM"/>
</dbReference>
<dbReference type="FunFam" id="3.40.630.40:FF:000005">
    <property type="entry name" value="N-acetylmuramoyl-L-alanine amidase (AmiA)"/>
    <property type="match status" value="1"/>
</dbReference>
<evidence type="ECO:0000256" key="1">
    <source>
        <dbReference type="ARBA" id="ARBA00001561"/>
    </source>
</evidence>
<dbReference type="InterPro" id="IPR021731">
    <property type="entry name" value="AMIN_dom"/>
</dbReference>
<dbReference type="CDD" id="cd02696">
    <property type="entry name" value="MurNAc-LAA"/>
    <property type="match status" value="1"/>
</dbReference>
<protein>
    <recommendedName>
        <fullName evidence="2">N-acetylmuramoyl-L-alanine amidase</fullName>
        <ecNumber evidence="2">3.5.1.28</ecNumber>
    </recommendedName>
</protein>
<feature type="region of interest" description="Disordered" evidence="4">
    <location>
        <begin position="352"/>
        <end position="372"/>
    </location>
</feature>
<dbReference type="SUPFAM" id="SSF53187">
    <property type="entry name" value="Zn-dependent exopeptidases"/>
    <property type="match status" value="1"/>
</dbReference>
<accession>A0A832GMT1</accession>
<dbReference type="Gene3D" id="1.25.40.10">
    <property type="entry name" value="Tetratricopeptide repeat domain"/>
    <property type="match status" value="1"/>
</dbReference>
<dbReference type="EMBL" id="DSZU01000031">
    <property type="protein sequence ID" value="HGV54896.1"/>
    <property type="molecule type" value="Genomic_DNA"/>
</dbReference>
<evidence type="ECO:0000259" key="5">
    <source>
        <dbReference type="PROSITE" id="PS51782"/>
    </source>
</evidence>
<evidence type="ECO:0000256" key="3">
    <source>
        <dbReference type="ARBA" id="ARBA00022801"/>
    </source>
</evidence>
<dbReference type="GO" id="GO:0030288">
    <property type="term" value="C:outer membrane-bounded periplasmic space"/>
    <property type="evidence" value="ECO:0007669"/>
    <property type="project" value="TreeGrafter"/>
</dbReference>
<reference evidence="6" key="1">
    <citation type="journal article" date="2020" name="mSystems">
        <title>Genome- and Community-Level Interaction Insights into Carbon Utilization and Element Cycling Functions of Hydrothermarchaeota in Hydrothermal Sediment.</title>
        <authorList>
            <person name="Zhou Z."/>
            <person name="Liu Y."/>
            <person name="Xu W."/>
            <person name="Pan J."/>
            <person name="Luo Z.H."/>
            <person name="Li M."/>
        </authorList>
    </citation>
    <scope>NUCLEOTIDE SEQUENCE [LARGE SCALE GENOMIC DNA]</scope>
    <source>
        <strain evidence="6">SpSt-605</strain>
    </source>
</reference>
<feature type="region of interest" description="Disordered" evidence="4">
    <location>
        <begin position="117"/>
        <end position="150"/>
    </location>
</feature>
<dbReference type="InterPro" id="IPR002508">
    <property type="entry name" value="MurNAc-LAA_cat"/>
</dbReference>
<feature type="compositionally biased region" description="Basic and acidic residues" evidence="4">
    <location>
        <begin position="126"/>
        <end position="150"/>
    </location>
</feature>
<feature type="compositionally biased region" description="Basic and acidic residues" evidence="4">
    <location>
        <begin position="509"/>
        <end position="526"/>
    </location>
</feature>
<gene>
    <name evidence="6" type="ORF">ENT73_02235</name>
</gene>
<dbReference type="Gene3D" id="3.10.350.10">
    <property type="entry name" value="LysM domain"/>
    <property type="match status" value="3"/>
</dbReference>
<dbReference type="Gene3D" id="2.60.40.3500">
    <property type="match status" value="1"/>
</dbReference>
<evidence type="ECO:0000313" key="6">
    <source>
        <dbReference type="EMBL" id="HGV54896.1"/>
    </source>
</evidence>
<dbReference type="GO" id="GO:0008745">
    <property type="term" value="F:N-acetylmuramoyl-L-alanine amidase activity"/>
    <property type="evidence" value="ECO:0007669"/>
    <property type="project" value="UniProtKB-EC"/>
</dbReference>
<comment type="caution">
    <text evidence="6">The sequence shown here is derived from an EMBL/GenBank/DDBJ whole genome shotgun (WGS) entry which is preliminary data.</text>
</comment>
<evidence type="ECO:0000256" key="4">
    <source>
        <dbReference type="SAM" id="MobiDB-lite"/>
    </source>
</evidence>
<dbReference type="Pfam" id="PF01476">
    <property type="entry name" value="LysM"/>
    <property type="match status" value="3"/>
</dbReference>
<dbReference type="InterPro" id="IPR050695">
    <property type="entry name" value="N-acetylmuramoyl_amidase_3"/>
</dbReference>
<feature type="domain" description="LysM" evidence="5">
    <location>
        <begin position="79"/>
        <end position="122"/>
    </location>
</feature>
<sequence>MKLSKIVFAFLCFLFLFFKPLLGEEILHTVKKGETLEKIARKYGVTEKELKEWNNLKSNRVISGQKLVIKQKKDEPKERYHIVKKGESLAQIAKLYGVTVKEIEEWNNLKNRSVKPGQKLVIKTKRKEEERPSKEQAKEPQPKGESKRDKEIIYRVKAGETLSQIAQLFGIKEEDIIEANNLKSRELKAGQRLLIRLPSERENKAKVEPKETKQANTVSELFQQIQKKEENLKRGNPTRQDYISLIAEYRRIYLMYPASEEAPLALFKTAELYQEIYLRSLKKADLLEAAKRFELFLKNYPQHPRAENAYLRLSNIYKELKEEEKLKNLEKEWGARFPKAKSFLGKEVTKDNKGIGKGATSKEEKGKEDKGKEDKAKEEKFIVADLKKVLKIEPVTGADYTRIIVDVSGNFEYQANILPGGKEAPPRLYVDIYPAVLDDKLQRAIDLQDLHLERVRVGQYDRQTVRVVLDFKSLTDYKLFKLREPYQLIIDLHGKEKAKPQKVAKNVLTRKESRKQAREVREEALSKTKQEEKKEEYINLARQFGLGVKRIVIDPGHGGEDPGALGPNGLKEKDVVLKIAKLLGRKLEERLGVEIIYTRSTDVFIPLAKRPAIANSQKADLFVSIHLNAAPDPQARGIETYYLNFTTDPEAMRVAALENRVNDKGLADLQDLVKAILANTKLKESRLLAERVQRELVRTLSRHYPDIEDRGVKYAPFLVLVGTRMPAILVEASFISNPTCAERLTKEDYLEKIAEGIARGIESYIQSLKLSGSPSLDKS</sequence>
<comment type="catalytic activity">
    <reaction evidence="1">
        <text>Hydrolyzes the link between N-acetylmuramoyl residues and L-amino acid residues in certain cell-wall glycopeptides.</text>
        <dbReference type="EC" id="3.5.1.28"/>
    </reaction>
</comment>
<dbReference type="SMART" id="SM00257">
    <property type="entry name" value="LysM"/>
    <property type="match status" value="3"/>
</dbReference>
<dbReference type="SMART" id="SM00646">
    <property type="entry name" value="Ami_3"/>
    <property type="match status" value="1"/>
</dbReference>
<dbReference type="PANTHER" id="PTHR30404">
    <property type="entry name" value="N-ACETYLMURAMOYL-L-ALANINE AMIDASE"/>
    <property type="match status" value="1"/>
</dbReference>
<organism evidence="6">
    <name type="scientific">Caldimicrobium thiodismutans</name>
    <dbReference type="NCBI Taxonomy" id="1653476"/>
    <lineage>
        <taxon>Bacteria</taxon>
        <taxon>Pseudomonadati</taxon>
        <taxon>Thermodesulfobacteriota</taxon>
        <taxon>Thermodesulfobacteria</taxon>
        <taxon>Thermodesulfobacteriales</taxon>
        <taxon>Thermodesulfobacteriaceae</taxon>
        <taxon>Caldimicrobium</taxon>
    </lineage>
</organism>
<dbReference type="InterPro" id="IPR011990">
    <property type="entry name" value="TPR-like_helical_dom_sf"/>
</dbReference>
<dbReference type="SUPFAM" id="SSF54106">
    <property type="entry name" value="LysM domain"/>
    <property type="match status" value="3"/>
</dbReference>
<dbReference type="Pfam" id="PF01520">
    <property type="entry name" value="Amidase_3"/>
    <property type="match status" value="1"/>
</dbReference>
<dbReference type="CDD" id="cd00118">
    <property type="entry name" value="LysM"/>
    <property type="match status" value="3"/>
</dbReference>
<proteinExistence type="predicted"/>
<name>A0A832GMT1_9BACT</name>
<dbReference type="EC" id="3.5.1.28" evidence="2"/>
<dbReference type="Gene3D" id="3.40.630.40">
    <property type="entry name" value="Zn-dependent exopeptidases"/>
    <property type="match status" value="1"/>
</dbReference>
<feature type="region of interest" description="Disordered" evidence="4">
    <location>
        <begin position="507"/>
        <end position="526"/>
    </location>
</feature>
<dbReference type="AlphaFoldDB" id="A0A832GMT1"/>